<dbReference type="PANTHER" id="PTHR12872:SF1">
    <property type="entry name" value="ALPHA-N-ACETYLGLUCOSAMINIDASE"/>
    <property type="match status" value="1"/>
</dbReference>
<reference evidence="4" key="1">
    <citation type="submission" date="2021-02" db="EMBL/GenBank/DDBJ databases">
        <authorList>
            <person name="Bekaert M."/>
        </authorList>
    </citation>
    <scope>NUCLEOTIDE SEQUENCE</scope>
    <source>
        <strain evidence="4">IoA-00</strain>
    </source>
</reference>
<sequence>MIQELFVPTLLLLGICNGGKWENLKPSVSPKIQEASVLDMLHQLIPSHTHLFTISVEEDLSHGRDVAILTSFKINGSVRLNVRANSGVSAAWGIGEYIKKEIGGHFSWDTVRIEFPDVLPLLPQITFETHEKFKYWDNVCTFGYSYPFWDWVDWEKHINWMALNGINLALAFTGQEVIWYRVYSKMGLSDRSVFSFFSGPAFLPWNRMGNMNGFGGPLSLNFLEKKRVLQHQILTKLRNLGIITVLPGFAGYVPDDMPFLYPNASFSKMGPWCSFPQTTLLNLNDSLFQEISSLFLKEYIQEYGTDHAYNIDVFNEMTPQTTNPDYFLQ</sequence>
<name>A0A7R8H694_LEPSM</name>
<evidence type="ECO:0000259" key="3">
    <source>
        <dbReference type="Pfam" id="PF12971"/>
    </source>
</evidence>
<dbReference type="InterPro" id="IPR024240">
    <property type="entry name" value="NAGLU_N"/>
</dbReference>
<dbReference type="PANTHER" id="PTHR12872">
    <property type="entry name" value="ALPHA-N-ACETYLGLUCOSAMINIDASE"/>
    <property type="match status" value="1"/>
</dbReference>
<evidence type="ECO:0000313" key="5">
    <source>
        <dbReference type="Proteomes" id="UP000675881"/>
    </source>
</evidence>
<gene>
    <name evidence="4" type="ORF">LSAA_6399</name>
</gene>
<dbReference type="EC" id="3.2.1.50" evidence="4"/>
<dbReference type="Proteomes" id="UP000675881">
    <property type="component" value="Chromosome 2"/>
</dbReference>
<dbReference type="Gene3D" id="3.20.20.80">
    <property type="entry name" value="Glycosidases"/>
    <property type="match status" value="1"/>
</dbReference>
<keyword evidence="4" id="KW-0326">Glycosidase</keyword>
<feature type="domain" description="Alpha-N-acetylglucosaminidase tim-barrel" evidence="2">
    <location>
        <begin position="135"/>
        <end position="327"/>
    </location>
</feature>
<accession>A0A7R8H694</accession>
<dbReference type="GO" id="GO:0004561">
    <property type="term" value="F:alpha-N-acetylglucosaminidase activity"/>
    <property type="evidence" value="ECO:0007669"/>
    <property type="project" value="UniProtKB-EC"/>
</dbReference>
<protein>
    <submittedName>
        <fullName evidence="4">NAGLU</fullName>
        <ecNumber evidence="4">3.2.1.50</ecNumber>
    </submittedName>
</protein>
<proteinExistence type="predicted"/>
<dbReference type="Pfam" id="PF12971">
    <property type="entry name" value="NAGLU_N"/>
    <property type="match status" value="1"/>
</dbReference>
<dbReference type="AlphaFoldDB" id="A0A7R8H694"/>
<evidence type="ECO:0000256" key="1">
    <source>
        <dbReference type="ARBA" id="ARBA00022801"/>
    </source>
</evidence>
<evidence type="ECO:0000313" key="4">
    <source>
        <dbReference type="EMBL" id="CAF2877506.1"/>
    </source>
</evidence>
<dbReference type="InterPro" id="IPR024733">
    <property type="entry name" value="NAGLU_tim-barrel"/>
</dbReference>
<dbReference type="EMBL" id="HG994581">
    <property type="protein sequence ID" value="CAF2877506.1"/>
    <property type="molecule type" value="Genomic_DNA"/>
</dbReference>
<organism evidence="4 5">
    <name type="scientific">Lepeophtheirus salmonis</name>
    <name type="common">Salmon louse</name>
    <name type="synonym">Caligus salmonis</name>
    <dbReference type="NCBI Taxonomy" id="72036"/>
    <lineage>
        <taxon>Eukaryota</taxon>
        <taxon>Metazoa</taxon>
        <taxon>Ecdysozoa</taxon>
        <taxon>Arthropoda</taxon>
        <taxon>Crustacea</taxon>
        <taxon>Multicrustacea</taxon>
        <taxon>Hexanauplia</taxon>
        <taxon>Copepoda</taxon>
        <taxon>Siphonostomatoida</taxon>
        <taxon>Caligidae</taxon>
        <taxon>Lepeophtheirus</taxon>
    </lineage>
</organism>
<dbReference type="OrthoDB" id="64736at2759"/>
<dbReference type="Gene3D" id="3.30.379.10">
    <property type="entry name" value="Chitobiase/beta-hexosaminidase domain 2-like"/>
    <property type="match status" value="1"/>
</dbReference>
<keyword evidence="1 4" id="KW-0378">Hydrolase</keyword>
<dbReference type="InterPro" id="IPR007781">
    <property type="entry name" value="NAGLU"/>
</dbReference>
<keyword evidence="5" id="KW-1185">Reference proteome</keyword>
<dbReference type="Pfam" id="PF05089">
    <property type="entry name" value="NAGLU"/>
    <property type="match status" value="1"/>
</dbReference>
<dbReference type="InterPro" id="IPR029018">
    <property type="entry name" value="Hex-like_dom2"/>
</dbReference>
<evidence type="ECO:0000259" key="2">
    <source>
        <dbReference type="Pfam" id="PF05089"/>
    </source>
</evidence>
<feature type="domain" description="Alpha-N-acetylglucosaminidase N-terminal" evidence="3">
    <location>
        <begin position="37"/>
        <end position="120"/>
    </location>
</feature>